<keyword evidence="6" id="KW-1185">Reference proteome</keyword>
<dbReference type="InterPro" id="IPR003313">
    <property type="entry name" value="AraC-bd"/>
</dbReference>
<dbReference type="InterPro" id="IPR009057">
    <property type="entry name" value="Homeodomain-like_sf"/>
</dbReference>
<reference evidence="5 6" key="1">
    <citation type="submission" date="2020-10" db="EMBL/GenBank/DDBJ databases">
        <title>Phylogeny of dyella-like bacteria.</title>
        <authorList>
            <person name="Fu J."/>
        </authorList>
    </citation>
    <scope>NUCLEOTIDE SEQUENCE [LARGE SCALE GENOMIC DNA]</scope>
    <source>
        <strain evidence="5 6">DKC-1</strain>
    </source>
</reference>
<keyword evidence="2" id="KW-0238">DNA-binding</keyword>
<dbReference type="EMBL" id="JADIKL010000002">
    <property type="protein sequence ID" value="MFK2929915.1"/>
    <property type="molecule type" value="Genomic_DNA"/>
</dbReference>
<dbReference type="SMART" id="SM00342">
    <property type="entry name" value="HTH_ARAC"/>
    <property type="match status" value="1"/>
</dbReference>
<dbReference type="PANTHER" id="PTHR46796:SF2">
    <property type="entry name" value="TRANSCRIPTIONAL REGULATORY PROTEIN"/>
    <property type="match status" value="1"/>
</dbReference>
<comment type="caution">
    <text evidence="5">The sequence shown here is derived from an EMBL/GenBank/DDBJ whole genome shotgun (WGS) entry which is preliminary data.</text>
</comment>
<organism evidence="5 6">
    <name type="scientific">Dyella agri</name>
    <dbReference type="NCBI Taxonomy" id="1926869"/>
    <lineage>
        <taxon>Bacteria</taxon>
        <taxon>Pseudomonadati</taxon>
        <taxon>Pseudomonadota</taxon>
        <taxon>Gammaproteobacteria</taxon>
        <taxon>Lysobacterales</taxon>
        <taxon>Rhodanobacteraceae</taxon>
        <taxon>Dyella</taxon>
    </lineage>
</organism>
<evidence type="ECO:0000259" key="4">
    <source>
        <dbReference type="PROSITE" id="PS01124"/>
    </source>
</evidence>
<sequence length="280" mass="30586">MSDARRPGQYQVDAPPARHAVLEVLGLRCEVLHAAFGAQRFERHYHDGFSIGVVTAGANVFDYRRRRVEVPRGALCLAEPGEVHDGGLARMAWSYLDVQLPAALLRELARDVELDGVPSFAAGGFDDPSCARELVHWLQLCLHPRHDVMACEEAAVQALTRLILRHAEGVARLRLPPDDRVARLALELLHDTPHAPVALETLAAQAGASRYRVIRAVSAATGLPPHAYHLQLRLQRARDLILVGLPIAQAAAATGFADQAHLTRAMRARAGLTPGMLRVR</sequence>
<dbReference type="PROSITE" id="PS01124">
    <property type="entry name" value="HTH_ARAC_FAMILY_2"/>
    <property type="match status" value="1"/>
</dbReference>
<dbReference type="InterPro" id="IPR037923">
    <property type="entry name" value="HTH-like"/>
</dbReference>
<protein>
    <submittedName>
        <fullName evidence="5">Helix-turn-helix transcriptional regulator</fullName>
    </submittedName>
</protein>
<dbReference type="RefSeq" id="WP_404536399.1">
    <property type="nucleotide sequence ID" value="NZ_JADIKL010000002.1"/>
</dbReference>
<dbReference type="InterPro" id="IPR050204">
    <property type="entry name" value="AraC_XylS_family_regulators"/>
</dbReference>
<dbReference type="Gene3D" id="1.10.10.60">
    <property type="entry name" value="Homeodomain-like"/>
    <property type="match status" value="1"/>
</dbReference>
<keyword evidence="1" id="KW-0805">Transcription regulation</keyword>
<gene>
    <name evidence="5" type="ORF">ISP14_03830</name>
</gene>
<dbReference type="Proteomes" id="UP001620397">
    <property type="component" value="Unassembled WGS sequence"/>
</dbReference>
<evidence type="ECO:0000313" key="6">
    <source>
        <dbReference type="Proteomes" id="UP001620397"/>
    </source>
</evidence>
<feature type="domain" description="HTH araC/xylS-type" evidence="4">
    <location>
        <begin position="183"/>
        <end position="280"/>
    </location>
</feature>
<dbReference type="SUPFAM" id="SSF51215">
    <property type="entry name" value="Regulatory protein AraC"/>
    <property type="match status" value="1"/>
</dbReference>
<evidence type="ECO:0000256" key="3">
    <source>
        <dbReference type="ARBA" id="ARBA00023163"/>
    </source>
</evidence>
<proteinExistence type="predicted"/>
<evidence type="ECO:0000256" key="1">
    <source>
        <dbReference type="ARBA" id="ARBA00023015"/>
    </source>
</evidence>
<dbReference type="InterPro" id="IPR018060">
    <property type="entry name" value="HTH_AraC"/>
</dbReference>
<dbReference type="PANTHER" id="PTHR46796">
    <property type="entry name" value="HTH-TYPE TRANSCRIPTIONAL ACTIVATOR RHAS-RELATED"/>
    <property type="match status" value="1"/>
</dbReference>
<keyword evidence="3" id="KW-0804">Transcription</keyword>
<evidence type="ECO:0000313" key="5">
    <source>
        <dbReference type="EMBL" id="MFK2929915.1"/>
    </source>
</evidence>
<accession>A0ABW8KCS3</accession>
<dbReference type="SUPFAM" id="SSF46689">
    <property type="entry name" value="Homeodomain-like"/>
    <property type="match status" value="2"/>
</dbReference>
<evidence type="ECO:0000256" key="2">
    <source>
        <dbReference type="ARBA" id="ARBA00023125"/>
    </source>
</evidence>
<dbReference type="Pfam" id="PF12833">
    <property type="entry name" value="HTH_18"/>
    <property type="match status" value="1"/>
</dbReference>
<name>A0ABW8KCS3_9GAMM</name>
<dbReference type="Pfam" id="PF02311">
    <property type="entry name" value="AraC_binding"/>
    <property type="match status" value="1"/>
</dbReference>